<dbReference type="Pfam" id="PF00350">
    <property type="entry name" value="Dynamin_N"/>
    <property type="match status" value="1"/>
</dbReference>
<dbReference type="Proteomes" id="UP000663891">
    <property type="component" value="Unassembled WGS sequence"/>
</dbReference>
<dbReference type="EMBL" id="CAJOAY010003601">
    <property type="protein sequence ID" value="CAF4030266.1"/>
    <property type="molecule type" value="Genomic_DNA"/>
</dbReference>
<dbReference type="PANTHER" id="PTHR47308">
    <property type="entry name" value="NUCLEAR GTPASE SLIP-GC"/>
    <property type="match status" value="1"/>
</dbReference>
<organism evidence="3 7">
    <name type="scientific">Adineta steineri</name>
    <dbReference type="NCBI Taxonomy" id="433720"/>
    <lineage>
        <taxon>Eukaryota</taxon>
        <taxon>Metazoa</taxon>
        <taxon>Spiralia</taxon>
        <taxon>Gnathifera</taxon>
        <taxon>Rotifera</taxon>
        <taxon>Eurotatoria</taxon>
        <taxon>Bdelloidea</taxon>
        <taxon>Adinetida</taxon>
        <taxon>Adinetidae</taxon>
        <taxon>Adineta</taxon>
    </lineage>
</organism>
<dbReference type="CDD" id="cd00882">
    <property type="entry name" value="Ras_like_GTPase"/>
    <property type="match status" value="1"/>
</dbReference>
<proteinExistence type="predicted"/>
<dbReference type="SMART" id="SM00974">
    <property type="entry name" value="T5orf172"/>
    <property type="match status" value="1"/>
</dbReference>
<dbReference type="SUPFAM" id="SSF52540">
    <property type="entry name" value="P-loop containing nucleoside triphosphate hydrolases"/>
    <property type="match status" value="1"/>
</dbReference>
<evidence type="ECO:0000259" key="2">
    <source>
        <dbReference type="SMART" id="SM00974"/>
    </source>
</evidence>
<feature type="coiled-coil region" evidence="1">
    <location>
        <begin position="673"/>
        <end position="700"/>
    </location>
</feature>
<dbReference type="InterPro" id="IPR045063">
    <property type="entry name" value="Dynamin_N"/>
</dbReference>
<dbReference type="OrthoDB" id="3598281at2759"/>
<feature type="domain" description="Bacteriophage T5 Orf172 DNA-binding" evidence="2">
    <location>
        <begin position="729"/>
        <end position="808"/>
    </location>
</feature>
<evidence type="ECO:0000313" key="4">
    <source>
        <dbReference type="EMBL" id="CAF1372148.1"/>
    </source>
</evidence>
<dbReference type="Proteomes" id="UP000663881">
    <property type="component" value="Unassembled WGS sequence"/>
</dbReference>
<dbReference type="EMBL" id="CAJOAZ010004037">
    <property type="protein sequence ID" value="CAF4040753.1"/>
    <property type="molecule type" value="Genomic_DNA"/>
</dbReference>
<accession>A0A815FDX5</accession>
<dbReference type="Proteomes" id="UP000663844">
    <property type="component" value="Unassembled WGS sequence"/>
</dbReference>
<dbReference type="Proteomes" id="UP000663845">
    <property type="component" value="Unassembled WGS sequence"/>
</dbReference>
<dbReference type="InterPro" id="IPR027417">
    <property type="entry name" value="P-loop_NTPase"/>
</dbReference>
<evidence type="ECO:0000313" key="6">
    <source>
        <dbReference type="EMBL" id="CAF4040753.1"/>
    </source>
</evidence>
<dbReference type="EMBL" id="CAJNOG010000635">
    <property type="protein sequence ID" value="CAF1322250.1"/>
    <property type="molecule type" value="Genomic_DNA"/>
</dbReference>
<comment type="caution">
    <text evidence="3">The sequence shown here is derived from an EMBL/GenBank/DDBJ whole genome shotgun (WGS) entry which is preliminary data.</text>
</comment>
<sequence length="815" mass="94203">MTPGDTEENFKQLQEYVLGRLDKMLTLNEEPNTSAVVDEAAAGIHNIITQLSAIAATVPVSRIGFFGRRGAGKTTLINRIIDCDLLPTGGGRPITASITEINGWQEKNYTAMITFITKSEWEETVRAAQYEWDENHKEVSNKHVNKDNFDADNLCQQMKAVWGDGFDARFPDKSDTYRFKDIDSSELLPQNCLELLQKQYMILSFPDCESLKSELDNYTEREKQFWPLVSYITVYGPFQRLKEGSFSLVDIPGEGDEHELVLNRRFEEGRAVCDRLFYLPEKDQLISAHTAKVCISAENHLCSQFALIVSHLKAHLKNFKEKKWDVTNVEQNIQLGLNNNLHDPVEKSILNRVPIFCIENKKNVDENCFREKFDHMMQLAFSRKSQDDIEACQSRFIDHANNVFAFLTLLLGLESEKVDALKAAMQNIMKEYPRVKCSKPVDEWFATLPQDIKGDLLTRMPECHYTHLQKALSGQNDIVMNRILYIVISRKLGGDIEAFDRLRNHLTKDLIQVRDTVYTSFTDCLKEHNVEPQQFLKTYLWKPHFDQFNTLCLEEIVKQLRSIYSQSWKSFRESGLGCQKRMFSSLAQWEIQNTDNIKNTVYKAILTSCQQQVDQLIEQFVNQCDFLLQKLTELPQLHETLKKLKQLDLLKPIDHNDLLENLLSSNVEANNSIVDASTLIENKTKKLQLAERKLEEIIIANSAILCPVSLFRMQLRKIMGTVYVLKNNAFQDNIYKIGRTDVKLESRMKQLYTTGVPLAFEKEQNWSTSQSRTFESLMHSIFMRVRVNRRREFFNAPLPLIKEVGNRVKDVVDLL</sequence>
<dbReference type="InterPro" id="IPR018306">
    <property type="entry name" value="Phage_T5_Orf172_DNA-bd"/>
</dbReference>
<reference evidence="3" key="1">
    <citation type="submission" date="2021-02" db="EMBL/GenBank/DDBJ databases">
        <authorList>
            <person name="Nowell W R."/>
        </authorList>
    </citation>
    <scope>NUCLEOTIDE SEQUENCE</scope>
</reference>
<dbReference type="EMBL" id="CAJNON010000761">
    <property type="protein sequence ID" value="CAF1372148.1"/>
    <property type="molecule type" value="Genomic_DNA"/>
</dbReference>
<dbReference type="Pfam" id="PF10544">
    <property type="entry name" value="T5orf172"/>
    <property type="match status" value="1"/>
</dbReference>
<dbReference type="InterPro" id="IPR053082">
    <property type="entry name" value="Nuclear_GTPase_SLIP-GC"/>
</dbReference>
<evidence type="ECO:0000313" key="3">
    <source>
        <dbReference type="EMBL" id="CAF1322250.1"/>
    </source>
</evidence>
<evidence type="ECO:0000313" key="5">
    <source>
        <dbReference type="EMBL" id="CAF4030266.1"/>
    </source>
</evidence>
<evidence type="ECO:0000313" key="7">
    <source>
        <dbReference type="Proteomes" id="UP000663845"/>
    </source>
</evidence>
<evidence type="ECO:0000256" key="1">
    <source>
        <dbReference type="SAM" id="Coils"/>
    </source>
</evidence>
<dbReference type="AlphaFoldDB" id="A0A815FDX5"/>
<dbReference type="Gene3D" id="3.40.50.300">
    <property type="entry name" value="P-loop containing nucleotide triphosphate hydrolases"/>
    <property type="match status" value="1"/>
</dbReference>
<name>A0A815FDX5_9BILA</name>
<dbReference type="GO" id="GO:0003924">
    <property type="term" value="F:GTPase activity"/>
    <property type="evidence" value="ECO:0007669"/>
    <property type="project" value="TreeGrafter"/>
</dbReference>
<protein>
    <recommendedName>
        <fullName evidence="2">Bacteriophage T5 Orf172 DNA-binding domain-containing protein</fullName>
    </recommendedName>
</protein>
<gene>
    <name evidence="3" type="ORF">JYZ213_LOCUS33473</name>
    <name evidence="5" type="ORF">OKA104_LOCUS31531</name>
    <name evidence="6" type="ORF">OXD698_LOCUS31909</name>
    <name evidence="4" type="ORF">VCS650_LOCUS34921</name>
</gene>
<dbReference type="PANTHER" id="PTHR47308:SF1">
    <property type="entry name" value="NUCLEAR GTPASE SLIP-GC"/>
    <property type="match status" value="1"/>
</dbReference>
<keyword evidence="1" id="KW-0175">Coiled coil</keyword>